<dbReference type="AlphaFoldDB" id="A0A1B7MDA3"/>
<name>A0A1B7MDA3_9AGAM</name>
<reference evidence="2 3" key="1">
    <citation type="submission" date="2016-06" db="EMBL/GenBank/DDBJ databases">
        <title>Comparative genomics of the ectomycorrhizal sister species Rhizopogon vinicolor and Rhizopogon vesiculosus (Basidiomycota: Boletales) reveals a divergence of the mating type B locus.</title>
        <authorList>
            <consortium name="DOE Joint Genome Institute"/>
            <person name="Mujic A.B."/>
            <person name="Kuo A."/>
            <person name="Tritt A."/>
            <person name="Lipzen A."/>
            <person name="Chen C."/>
            <person name="Johnson J."/>
            <person name="Sharma A."/>
            <person name="Barry K."/>
            <person name="Grigoriev I.V."/>
            <person name="Spatafora J.W."/>
        </authorList>
    </citation>
    <scope>NUCLEOTIDE SEQUENCE [LARGE SCALE GENOMIC DNA]</scope>
    <source>
        <strain evidence="2 3">AM-OR11-026</strain>
    </source>
</reference>
<dbReference type="PANTHER" id="PTHR31005:SF8">
    <property type="entry name" value="DUF4139 DOMAIN-CONTAINING PROTEIN"/>
    <property type="match status" value="1"/>
</dbReference>
<proteinExistence type="predicted"/>
<organism evidence="2 3">
    <name type="scientific">Rhizopogon vinicolor AM-OR11-026</name>
    <dbReference type="NCBI Taxonomy" id="1314800"/>
    <lineage>
        <taxon>Eukaryota</taxon>
        <taxon>Fungi</taxon>
        <taxon>Dikarya</taxon>
        <taxon>Basidiomycota</taxon>
        <taxon>Agaricomycotina</taxon>
        <taxon>Agaricomycetes</taxon>
        <taxon>Agaricomycetidae</taxon>
        <taxon>Boletales</taxon>
        <taxon>Suillineae</taxon>
        <taxon>Rhizopogonaceae</taxon>
        <taxon>Rhizopogon</taxon>
    </lineage>
</organism>
<keyword evidence="3" id="KW-1185">Reference proteome</keyword>
<dbReference type="Pfam" id="PF13598">
    <property type="entry name" value="DUF4139"/>
    <property type="match status" value="1"/>
</dbReference>
<dbReference type="InterPro" id="IPR037291">
    <property type="entry name" value="DUF4139"/>
</dbReference>
<feature type="domain" description="DUF4139" evidence="1">
    <location>
        <begin position="36"/>
        <end position="240"/>
    </location>
</feature>
<evidence type="ECO:0000259" key="1">
    <source>
        <dbReference type="Pfam" id="PF13598"/>
    </source>
</evidence>
<sequence length="248" mass="26959">PPLFGGSTAPALHQNGESTVLAKLEKDITHTATAKVFLSSQKEAHHVLIATIPLNASFTRVAIPAVDARVFYTCEITNNSNYIFASGPVHIYLDGSHVSDSEIKNMAQPQTIQCSLGVDPEVTTEIERRITIDTETGFYFPSNEKKTHTIKITVKNTRQGVIGDIIVRASLPVTQNPRITVSLREPDCLATIGSGGGLVRQGCSARWAAIGKKDGVFEWVCRDVQAGSLELKATWDVTAPRDFNVVEE</sequence>
<dbReference type="InterPro" id="IPR011935">
    <property type="entry name" value="CHP02231"/>
</dbReference>
<gene>
    <name evidence="2" type="ORF">K503DRAFT_788361</name>
</gene>
<evidence type="ECO:0000313" key="2">
    <source>
        <dbReference type="EMBL" id="OAX30576.1"/>
    </source>
</evidence>
<protein>
    <recommendedName>
        <fullName evidence="1">DUF4139 domain-containing protein</fullName>
    </recommendedName>
</protein>
<accession>A0A1B7MDA3</accession>
<evidence type="ECO:0000313" key="3">
    <source>
        <dbReference type="Proteomes" id="UP000092154"/>
    </source>
</evidence>
<dbReference type="EMBL" id="KV450247">
    <property type="protein sequence ID" value="OAX30576.1"/>
    <property type="molecule type" value="Genomic_DNA"/>
</dbReference>
<dbReference type="PANTHER" id="PTHR31005">
    <property type="entry name" value="DUF4139 DOMAIN-CONTAINING PROTEIN"/>
    <property type="match status" value="1"/>
</dbReference>
<dbReference type="InParanoid" id="A0A1B7MDA3"/>
<dbReference type="STRING" id="1314800.A0A1B7MDA3"/>
<dbReference type="OrthoDB" id="10068793at2759"/>
<dbReference type="Proteomes" id="UP000092154">
    <property type="component" value="Unassembled WGS sequence"/>
</dbReference>
<feature type="non-terminal residue" evidence="2">
    <location>
        <position position="1"/>
    </location>
</feature>